<comment type="caution">
    <text evidence="1">The sequence shown here is derived from an EMBL/GenBank/DDBJ whole genome shotgun (WGS) entry which is preliminary data.</text>
</comment>
<name>A0ACC3MN24_9PEZI</name>
<protein>
    <submittedName>
        <fullName evidence="1">Uncharacterized protein</fullName>
    </submittedName>
</protein>
<accession>A0ACC3MN24</accession>
<keyword evidence="2" id="KW-1185">Reference proteome</keyword>
<evidence type="ECO:0000313" key="1">
    <source>
        <dbReference type="EMBL" id="KAK3698481.1"/>
    </source>
</evidence>
<proteinExistence type="predicted"/>
<gene>
    <name evidence="1" type="ORF">LTR37_016952</name>
</gene>
<evidence type="ECO:0000313" key="2">
    <source>
        <dbReference type="Proteomes" id="UP001281147"/>
    </source>
</evidence>
<sequence>MAIDELTPIAQGLGFQSKQDYLQSFRDDVPGLPTCNDRALEALVIRDLHENADQDDDDEAPPQQDSRTKAKSLVDQALGCLNALNERLLHEVMSPTLAQELGLDRLPAVHEKLCTRIANQDAVKALKKSRPLTPLPTYTTVFVDSVEGVKEVVSAILDSAKSDPANAVMFVDLEGYDLGRDGKLSLLQIYIPENGTVYILDICNLSENAFNTSVAIPDDNDQCAGTTLKSIFESTTISKAFWDCRSDSDALFSHHGIVLDPRGVIDVQLLDCATAIKRQMRKKVKSLAISVGMRLHLPEDEDKKWQEMKQEGHSVSKEGPNWREKQSADVAKRNEIYERLRAEGVEDPRGLLQEELADDGWVEAEAWEQRPLPAALVEYAAGHVVVLPLLLKHFAHHERLTEARKAAVAEETVKRVRGSQAAVLVRSDNVAPQGWDDADW</sequence>
<dbReference type="EMBL" id="JAUTXU010000210">
    <property type="protein sequence ID" value="KAK3698481.1"/>
    <property type="molecule type" value="Genomic_DNA"/>
</dbReference>
<organism evidence="1 2">
    <name type="scientific">Vermiconidia calcicola</name>
    <dbReference type="NCBI Taxonomy" id="1690605"/>
    <lineage>
        <taxon>Eukaryota</taxon>
        <taxon>Fungi</taxon>
        <taxon>Dikarya</taxon>
        <taxon>Ascomycota</taxon>
        <taxon>Pezizomycotina</taxon>
        <taxon>Dothideomycetes</taxon>
        <taxon>Dothideomycetidae</taxon>
        <taxon>Mycosphaerellales</taxon>
        <taxon>Extremaceae</taxon>
        <taxon>Vermiconidia</taxon>
    </lineage>
</organism>
<dbReference type="Proteomes" id="UP001281147">
    <property type="component" value="Unassembled WGS sequence"/>
</dbReference>
<reference evidence="1" key="1">
    <citation type="submission" date="2023-07" db="EMBL/GenBank/DDBJ databases">
        <title>Black Yeasts Isolated from many extreme environments.</title>
        <authorList>
            <person name="Coleine C."/>
            <person name="Stajich J.E."/>
            <person name="Selbmann L."/>
        </authorList>
    </citation>
    <scope>NUCLEOTIDE SEQUENCE</scope>
    <source>
        <strain evidence="1">CCFEE 5714</strain>
    </source>
</reference>